<keyword evidence="6" id="KW-0479">Metal-binding</keyword>
<evidence type="ECO:0000256" key="4">
    <source>
        <dbReference type="ARBA" id="ARBA00022670"/>
    </source>
</evidence>
<feature type="transmembrane region" description="Helical" evidence="12">
    <location>
        <begin position="41"/>
        <end position="66"/>
    </location>
</feature>
<dbReference type="Proteomes" id="UP000032232">
    <property type="component" value="Unassembled WGS sequence"/>
</dbReference>
<comment type="caution">
    <text evidence="14">The sequence shown here is derived from an EMBL/GenBank/DDBJ whole genome shotgun (WGS) entry which is preliminary data.</text>
</comment>
<evidence type="ECO:0000256" key="9">
    <source>
        <dbReference type="ARBA" id="ARBA00022989"/>
    </source>
</evidence>
<dbReference type="PANTHER" id="PTHR39188">
    <property type="entry name" value="MEMBRANE-ASSOCIATED ZINC METALLOPROTEASE M50B"/>
    <property type="match status" value="1"/>
</dbReference>
<sequence>MIDRHETPIARLPGPWGVPIDIGPSFLMLAGLLILTMQDKGWALVFVGLIALSILLHEIGHAWGCLVQGVKVHRIMLWGGGGFCQHQITRDALKDELIVAMGPLTNLALWAIASLFAPQVMMTNPEVGAWMSIFASINLTLFALNLIPVQPLDGGRLFHLAMLRILAPRVAMQVAGWVGLICAILWIPAMFLAWTQFGFLLLFLPSISAHWEMAKGRAVA</sequence>
<keyword evidence="10" id="KW-0482">Metalloprotease</keyword>
<name>A0A0D1CLA8_9RHOB</name>
<evidence type="ECO:0000313" key="15">
    <source>
        <dbReference type="Proteomes" id="UP000032232"/>
    </source>
</evidence>
<dbReference type="GO" id="GO:0008237">
    <property type="term" value="F:metallopeptidase activity"/>
    <property type="evidence" value="ECO:0007669"/>
    <property type="project" value="UniProtKB-KW"/>
</dbReference>
<accession>A0A0D1CLA8</accession>
<evidence type="ECO:0000256" key="1">
    <source>
        <dbReference type="ARBA" id="ARBA00001947"/>
    </source>
</evidence>
<dbReference type="PANTHER" id="PTHR39188:SF3">
    <property type="entry name" value="STAGE IV SPORULATION PROTEIN FB"/>
    <property type="match status" value="1"/>
</dbReference>
<dbReference type="OrthoDB" id="9781963at2"/>
<evidence type="ECO:0000256" key="10">
    <source>
        <dbReference type="ARBA" id="ARBA00023049"/>
    </source>
</evidence>
<feature type="domain" description="Peptidase M50" evidence="13">
    <location>
        <begin position="46"/>
        <end position="116"/>
    </location>
</feature>
<dbReference type="InterPro" id="IPR008915">
    <property type="entry name" value="Peptidase_M50"/>
</dbReference>
<keyword evidence="5 12" id="KW-0812">Transmembrane</keyword>
<evidence type="ECO:0000256" key="3">
    <source>
        <dbReference type="ARBA" id="ARBA00007931"/>
    </source>
</evidence>
<evidence type="ECO:0000256" key="2">
    <source>
        <dbReference type="ARBA" id="ARBA00004141"/>
    </source>
</evidence>
<keyword evidence="11 12" id="KW-0472">Membrane</keyword>
<evidence type="ECO:0000256" key="8">
    <source>
        <dbReference type="ARBA" id="ARBA00022833"/>
    </source>
</evidence>
<feature type="transmembrane region" description="Helical" evidence="12">
    <location>
        <begin position="129"/>
        <end position="149"/>
    </location>
</feature>
<dbReference type="Pfam" id="PF02163">
    <property type="entry name" value="Peptidase_M50"/>
    <property type="match status" value="2"/>
</dbReference>
<organism evidence="14 15">
    <name type="scientific">Jannaschia aquimarina</name>
    <dbReference type="NCBI Taxonomy" id="935700"/>
    <lineage>
        <taxon>Bacteria</taxon>
        <taxon>Pseudomonadati</taxon>
        <taxon>Pseudomonadota</taxon>
        <taxon>Alphaproteobacteria</taxon>
        <taxon>Rhodobacterales</taxon>
        <taxon>Roseobacteraceae</taxon>
        <taxon>Jannaschia</taxon>
    </lineage>
</organism>
<feature type="domain" description="Peptidase M50" evidence="13">
    <location>
        <begin position="127"/>
        <end position="166"/>
    </location>
</feature>
<keyword evidence="8" id="KW-0862">Zinc</keyword>
<comment type="cofactor">
    <cofactor evidence="1">
        <name>Zn(2+)</name>
        <dbReference type="ChEBI" id="CHEBI:29105"/>
    </cofactor>
</comment>
<evidence type="ECO:0000259" key="13">
    <source>
        <dbReference type="Pfam" id="PF02163"/>
    </source>
</evidence>
<feature type="transmembrane region" description="Helical" evidence="12">
    <location>
        <begin position="97"/>
        <end position="117"/>
    </location>
</feature>
<evidence type="ECO:0000256" key="11">
    <source>
        <dbReference type="ARBA" id="ARBA00023136"/>
    </source>
</evidence>
<evidence type="ECO:0000313" key="14">
    <source>
        <dbReference type="EMBL" id="KIT15597.1"/>
    </source>
</evidence>
<evidence type="ECO:0000256" key="12">
    <source>
        <dbReference type="SAM" id="Phobius"/>
    </source>
</evidence>
<dbReference type="PATRIC" id="fig|935700.4.peg.2786"/>
<proteinExistence type="inferred from homology"/>
<evidence type="ECO:0000256" key="5">
    <source>
        <dbReference type="ARBA" id="ARBA00022692"/>
    </source>
</evidence>
<dbReference type="STRING" id="935700.jaqu_26940"/>
<gene>
    <name evidence="14" type="ORF">jaqu_26940</name>
</gene>
<dbReference type="GO" id="GO:0006508">
    <property type="term" value="P:proteolysis"/>
    <property type="evidence" value="ECO:0007669"/>
    <property type="project" value="UniProtKB-KW"/>
</dbReference>
<protein>
    <submittedName>
        <fullName evidence="14">Peptidase family M50</fullName>
    </submittedName>
</protein>
<keyword evidence="4" id="KW-0645">Protease</keyword>
<keyword evidence="9 12" id="KW-1133">Transmembrane helix</keyword>
<evidence type="ECO:0000256" key="6">
    <source>
        <dbReference type="ARBA" id="ARBA00022723"/>
    </source>
</evidence>
<dbReference type="GO" id="GO:0016020">
    <property type="term" value="C:membrane"/>
    <property type="evidence" value="ECO:0007669"/>
    <property type="project" value="UniProtKB-SubCell"/>
</dbReference>
<dbReference type="AlphaFoldDB" id="A0A0D1CLA8"/>
<comment type="similarity">
    <text evidence="3">Belongs to the peptidase M50B family.</text>
</comment>
<dbReference type="EMBL" id="JYFE01000048">
    <property type="protein sequence ID" value="KIT15597.1"/>
    <property type="molecule type" value="Genomic_DNA"/>
</dbReference>
<feature type="transmembrane region" description="Helical" evidence="12">
    <location>
        <begin position="12"/>
        <end position="35"/>
    </location>
</feature>
<reference evidence="14 15" key="1">
    <citation type="submission" date="2015-02" db="EMBL/GenBank/DDBJ databases">
        <title>Genome Sequence of Jannaschia aquimarina DSM28248, a member of the Roseobacter clade.</title>
        <authorList>
            <person name="Voget S."/>
            <person name="Daniel R."/>
        </authorList>
    </citation>
    <scope>NUCLEOTIDE SEQUENCE [LARGE SCALE GENOMIC DNA]</scope>
    <source>
        <strain evidence="14 15">GSW-M26</strain>
    </source>
</reference>
<keyword evidence="15" id="KW-1185">Reference proteome</keyword>
<keyword evidence="7" id="KW-0378">Hydrolase</keyword>
<dbReference type="RefSeq" id="WP_043919486.1">
    <property type="nucleotide sequence ID" value="NZ_FZPF01000009.1"/>
</dbReference>
<evidence type="ECO:0000256" key="7">
    <source>
        <dbReference type="ARBA" id="ARBA00022801"/>
    </source>
</evidence>
<dbReference type="GO" id="GO:0046872">
    <property type="term" value="F:metal ion binding"/>
    <property type="evidence" value="ECO:0007669"/>
    <property type="project" value="UniProtKB-KW"/>
</dbReference>
<comment type="subcellular location">
    <subcellularLocation>
        <location evidence="2">Membrane</location>
        <topology evidence="2">Multi-pass membrane protein</topology>
    </subcellularLocation>
</comment>
<feature type="transmembrane region" description="Helical" evidence="12">
    <location>
        <begin position="170"/>
        <end position="187"/>
    </location>
</feature>